<dbReference type="Proteomes" id="UP000190135">
    <property type="component" value="Unassembled WGS sequence"/>
</dbReference>
<dbReference type="PROSITE" id="PS51677">
    <property type="entry name" value="NODB"/>
    <property type="match status" value="1"/>
</dbReference>
<dbReference type="PANTHER" id="PTHR10587">
    <property type="entry name" value="GLYCOSYL TRANSFERASE-RELATED"/>
    <property type="match status" value="1"/>
</dbReference>
<dbReference type="PANTHER" id="PTHR10587:SF133">
    <property type="entry name" value="CHITIN DEACETYLASE 1-RELATED"/>
    <property type="match status" value="1"/>
</dbReference>
<keyword evidence="5" id="KW-0378">Hydrolase</keyword>
<proteinExistence type="inferred from homology"/>
<gene>
    <name evidence="8" type="ORF">SAMN05428963_102257</name>
</gene>
<evidence type="ECO:0000256" key="1">
    <source>
        <dbReference type="ARBA" id="ARBA00003236"/>
    </source>
</evidence>
<sequence length="303" mass="32333">MRCLSLVLATVLGTAGVSGCAQLPREKPVADASVRTTDGMVPLLAFASPSVSLSKSNGDMFPQAYKGTEGPLTGRTLPVSRASDIVLKDHEVILTFDDGPMPGKTTKILDALDHYGVKATFMMVGQMARTYPAIVRQVAARGHTIGNHTEDHKNLASLKFDAAMDEIKAGDEGISAALRPLRTDPIRFFRFPYLASTKALRDALAGEGVVVVGADVDSKDYFISTPEQVKERALSRLEARGKGIILFHDIHGRTAAMLPDFLKALQEKGYKVVRMVPARSLEGKELVASAEAGAAKNGTAAKG</sequence>
<name>A0A1T4MRJ3_9HYPH</name>
<dbReference type="Gene3D" id="3.20.20.370">
    <property type="entry name" value="Glycoside hydrolase/deacetylase"/>
    <property type="match status" value="1"/>
</dbReference>
<evidence type="ECO:0000256" key="5">
    <source>
        <dbReference type="ARBA" id="ARBA00022801"/>
    </source>
</evidence>
<protein>
    <recommendedName>
        <fullName evidence="3">Chitooligosaccharide deacetylase</fullName>
    </recommendedName>
    <alternativeName>
        <fullName evidence="6">Nodulation protein B</fullName>
    </alternativeName>
</protein>
<evidence type="ECO:0000256" key="2">
    <source>
        <dbReference type="ARBA" id="ARBA00010973"/>
    </source>
</evidence>
<evidence type="ECO:0000256" key="3">
    <source>
        <dbReference type="ARBA" id="ARBA00020071"/>
    </source>
</evidence>
<accession>A0A1T4MRJ3</accession>
<evidence type="ECO:0000313" key="8">
    <source>
        <dbReference type="EMBL" id="SJZ69720.1"/>
    </source>
</evidence>
<comment type="function">
    <text evidence="1">Is involved in generating a small heat-stable compound (Nod), an acylated oligomer of N-acetylglucosamine, that stimulates mitosis in various plant protoplasts.</text>
</comment>
<evidence type="ECO:0000256" key="4">
    <source>
        <dbReference type="ARBA" id="ARBA00022723"/>
    </source>
</evidence>
<dbReference type="InterPro" id="IPR002509">
    <property type="entry name" value="NODB_dom"/>
</dbReference>
<dbReference type="AlphaFoldDB" id="A0A1T4MRJ3"/>
<dbReference type="SUPFAM" id="SSF88713">
    <property type="entry name" value="Glycoside hydrolase/deacetylase"/>
    <property type="match status" value="1"/>
</dbReference>
<dbReference type="STRING" id="1365950.SAMN05428963_102257"/>
<dbReference type="CDD" id="cd10917">
    <property type="entry name" value="CE4_NodB_like_6s_7s"/>
    <property type="match status" value="1"/>
</dbReference>
<dbReference type="InterPro" id="IPR050248">
    <property type="entry name" value="Polysacc_deacetylase_ArnD"/>
</dbReference>
<feature type="domain" description="NodB homology" evidence="7">
    <location>
        <begin position="90"/>
        <end position="273"/>
    </location>
</feature>
<dbReference type="GO" id="GO:0005975">
    <property type="term" value="P:carbohydrate metabolic process"/>
    <property type="evidence" value="ECO:0007669"/>
    <property type="project" value="InterPro"/>
</dbReference>
<dbReference type="GO" id="GO:0016810">
    <property type="term" value="F:hydrolase activity, acting on carbon-nitrogen (but not peptide) bonds"/>
    <property type="evidence" value="ECO:0007669"/>
    <property type="project" value="InterPro"/>
</dbReference>
<dbReference type="EMBL" id="FUXL01000002">
    <property type="protein sequence ID" value="SJZ69720.1"/>
    <property type="molecule type" value="Genomic_DNA"/>
</dbReference>
<dbReference type="GO" id="GO:0016020">
    <property type="term" value="C:membrane"/>
    <property type="evidence" value="ECO:0007669"/>
    <property type="project" value="TreeGrafter"/>
</dbReference>
<evidence type="ECO:0000259" key="7">
    <source>
        <dbReference type="PROSITE" id="PS51677"/>
    </source>
</evidence>
<dbReference type="OrthoDB" id="276604at2"/>
<dbReference type="RefSeq" id="WP_078706934.1">
    <property type="nucleotide sequence ID" value="NZ_FUXL01000002.1"/>
</dbReference>
<keyword evidence="9" id="KW-1185">Reference proteome</keyword>
<evidence type="ECO:0000313" key="9">
    <source>
        <dbReference type="Proteomes" id="UP000190135"/>
    </source>
</evidence>
<dbReference type="Pfam" id="PF01522">
    <property type="entry name" value="Polysacc_deac_1"/>
    <property type="match status" value="1"/>
</dbReference>
<dbReference type="PROSITE" id="PS51257">
    <property type="entry name" value="PROKAR_LIPOPROTEIN"/>
    <property type="match status" value="1"/>
</dbReference>
<reference evidence="8 9" key="1">
    <citation type="submission" date="2017-02" db="EMBL/GenBank/DDBJ databases">
        <authorList>
            <person name="Peterson S.W."/>
        </authorList>
    </citation>
    <scope>NUCLEOTIDE SEQUENCE [LARGE SCALE GENOMIC DNA]</scope>
    <source>
        <strain evidence="8 9">USBA 369</strain>
    </source>
</reference>
<dbReference type="InterPro" id="IPR011330">
    <property type="entry name" value="Glyco_hydro/deAcase_b/a-brl"/>
</dbReference>
<keyword evidence="4" id="KW-0479">Metal-binding</keyword>
<comment type="similarity">
    <text evidence="2">Belongs to the polysaccharide deacetylase family.</text>
</comment>
<dbReference type="GO" id="GO:0046872">
    <property type="term" value="F:metal ion binding"/>
    <property type="evidence" value="ECO:0007669"/>
    <property type="project" value="UniProtKB-KW"/>
</dbReference>
<organism evidence="8 9">
    <name type="scientific">Consotaella salsifontis</name>
    <dbReference type="NCBI Taxonomy" id="1365950"/>
    <lineage>
        <taxon>Bacteria</taxon>
        <taxon>Pseudomonadati</taxon>
        <taxon>Pseudomonadota</taxon>
        <taxon>Alphaproteobacteria</taxon>
        <taxon>Hyphomicrobiales</taxon>
        <taxon>Aurantimonadaceae</taxon>
        <taxon>Consotaella</taxon>
    </lineage>
</organism>
<evidence type="ECO:0000256" key="6">
    <source>
        <dbReference type="ARBA" id="ARBA00032976"/>
    </source>
</evidence>